<gene>
    <name evidence="1" type="ORF">RPERSI_LOCUS23867</name>
</gene>
<dbReference type="EMBL" id="CAJVQC010075475">
    <property type="protein sequence ID" value="CAG8813889.1"/>
    <property type="molecule type" value="Genomic_DNA"/>
</dbReference>
<evidence type="ECO:0000313" key="2">
    <source>
        <dbReference type="Proteomes" id="UP000789920"/>
    </source>
</evidence>
<sequence>SNGPVSYITAPDNISRPSITSTNSGILLVLIDLFESCMDTGITKVSIKVLEISCLEPSLQVLSNCRPLTAVGAPLFPSSPQYRQRLLAHHLCFSSSERVLALVESICIGSGVKLDLL</sequence>
<evidence type="ECO:0000313" key="1">
    <source>
        <dbReference type="EMBL" id="CAG8813889.1"/>
    </source>
</evidence>
<dbReference type="Proteomes" id="UP000789920">
    <property type="component" value="Unassembled WGS sequence"/>
</dbReference>
<accession>A0ACA9RWA8</accession>
<feature type="non-terminal residue" evidence="1">
    <location>
        <position position="1"/>
    </location>
</feature>
<reference evidence="1" key="1">
    <citation type="submission" date="2021-06" db="EMBL/GenBank/DDBJ databases">
        <authorList>
            <person name="Kallberg Y."/>
            <person name="Tangrot J."/>
            <person name="Rosling A."/>
        </authorList>
    </citation>
    <scope>NUCLEOTIDE SEQUENCE</scope>
    <source>
        <strain evidence="1">MA461A</strain>
    </source>
</reference>
<comment type="caution">
    <text evidence="1">The sequence shown here is derived from an EMBL/GenBank/DDBJ whole genome shotgun (WGS) entry which is preliminary data.</text>
</comment>
<proteinExistence type="predicted"/>
<name>A0ACA9RWA8_9GLOM</name>
<keyword evidence="2" id="KW-1185">Reference proteome</keyword>
<organism evidence="1 2">
    <name type="scientific">Racocetra persica</name>
    <dbReference type="NCBI Taxonomy" id="160502"/>
    <lineage>
        <taxon>Eukaryota</taxon>
        <taxon>Fungi</taxon>
        <taxon>Fungi incertae sedis</taxon>
        <taxon>Mucoromycota</taxon>
        <taxon>Glomeromycotina</taxon>
        <taxon>Glomeromycetes</taxon>
        <taxon>Diversisporales</taxon>
        <taxon>Gigasporaceae</taxon>
        <taxon>Racocetra</taxon>
    </lineage>
</organism>
<protein>
    <submittedName>
        <fullName evidence="1">14715_t:CDS:1</fullName>
    </submittedName>
</protein>